<dbReference type="STRING" id="1798689.A3I29_02010"/>
<evidence type="ECO:0000313" key="1">
    <source>
        <dbReference type="EMBL" id="OGH81004.1"/>
    </source>
</evidence>
<comment type="caution">
    <text evidence="1">The sequence shown here is derived from an EMBL/GenBank/DDBJ whole genome shotgun (WGS) entry which is preliminary data.</text>
</comment>
<organism evidence="1 2">
    <name type="scientific">Candidatus Magasanikbacteria bacterium RIFCSPLOWO2_02_FULL_44_11</name>
    <dbReference type="NCBI Taxonomy" id="1798689"/>
    <lineage>
        <taxon>Bacteria</taxon>
        <taxon>Candidatus Magasanikiibacteriota</taxon>
    </lineage>
</organism>
<dbReference type="InterPro" id="IPR035069">
    <property type="entry name" value="TTHA1013/TTHA0281-like"/>
</dbReference>
<reference evidence="1 2" key="1">
    <citation type="journal article" date="2016" name="Nat. Commun.">
        <title>Thousands of microbial genomes shed light on interconnected biogeochemical processes in an aquifer system.</title>
        <authorList>
            <person name="Anantharaman K."/>
            <person name="Brown C.T."/>
            <person name="Hug L.A."/>
            <person name="Sharon I."/>
            <person name="Castelle C.J."/>
            <person name="Probst A.J."/>
            <person name="Thomas B.C."/>
            <person name="Singh A."/>
            <person name="Wilkins M.J."/>
            <person name="Karaoz U."/>
            <person name="Brodie E.L."/>
            <person name="Williams K.H."/>
            <person name="Hubbard S.S."/>
            <person name="Banfield J.F."/>
        </authorList>
    </citation>
    <scope>NUCLEOTIDE SEQUENCE [LARGE SCALE GENOMIC DNA]</scope>
</reference>
<proteinExistence type="predicted"/>
<dbReference type="Proteomes" id="UP000178726">
    <property type="component" value="Unassembled WGS sequence"/>
</dbReference>
<protein>
    <recommendedName>
        <fullName evidence="3">DUF1902 domain-containing protein</fullName>
    </recommendedName>
</protein>
<dbReference type="EMBL" id="MFQK01000012">
    <property type="protein sequence ID" value="OGH81004.1"/>
    <property type="molecule type" value="Genomic_DNA"/>
</dbReference>
<dbReference type="AlphaFoldDB" id="A0A1F6NAR5"/>
<accession>A0A1F6NAR5</accession>
<evidence type="ECO:0008006" key="3">
    <source>
        <dbReference type="Google" id="ProtNLM"/>
    </source>
</evidence>
<evidence type="ECO:0000313" key="2">
    <source>
        <dbReference type="Proteomes" id="UP000178726"/>
    </source>
</evidence>
<sequence length="111" mass="12877">MGKLMDNVFQSVLRFVYPHKDPVLIKREYNIPDTINLSVRLTKEGYFVVTSPDLPGLLTEARDHEELIEMVNDAVLTYFDVPKREADIVYNQFNLGDQVIRYEGKLQTRTA</sequence>
<dbReference type="SUPFAM" id="SSF143100">
    <property type="entry name" value="TTHA1013/TTHA0281-like"/>
    <property type="match status" value="1"/>
</dbReference>
<dbReference type="Gene3D" id="3.30.160.250">
    <property type="match status" value="1"/>
</dbReference>
<gene>
    <name evidence="1" type="ORF">A3I29_02010</name>
</gene>
<name>A0A1F6NAR5_9BACT</name>